<keyword evidence="10" id="KW-1185">Reference proteome</keyword>
<dbReference type="InterPro" id="IPR049900">
    <property type="entry name" value="PKS_mFAS_DH"/>
</dbReference>
<dbReference type="Pfam" id="PF08659">
    <property type="entry name" value="KR"/>
    <property type="match status" value="1"/>
</dbReference>
<dbReference type="InterPro" id="IPR036736">
    <property type="entry name" value="ACP-like_sf"/>
</dbReference>
<dbReference type="Gene3D" id="1.10.1200.10">
    <property type="entry name" value="ACP-like"/>
    <property type="match status" value="1"/>
</dbReference>
<feature type="region of interest" description="Disordered" evidence="6">
    <location>
        <begin position="1653"/>
        <end position="1675"/>
    </location>
</feature>
<dbReference type="PANTHER" id="PTHR43775">
    <property type="entry name" value="FATTY ACID SYNTHASE"/>
    <property type="match status" value="1"/>
</dbReference>
<dbReference type="SUPFAM" id="SSF51735">
    <property type="entry name" value="NAD(P)-binding Rossmann-fold domains"/>
    <property type="match status" value="2"/>
</dbReference>
<comment type="caution">
    <text evidence="9">The sequence shown here is derived from an EMBL/GenBank/DDBJ whole genome shotgun (WGS) entry which is preliminary data.</text>
</comment>
<dbReference type="InterPro" id="IPR018201">
    <property type="entry name" value="Ketoacyl_synth_AS"/>
</dbReference>
<sequence>MTTTPQDAARPGGPGHQPIAIVGMGAIMPEAPTAADFWANITGGRYSITDVPKDRWDPDLYYDQDPRAPDKTYSRIGGWVREFPWDPIGWRLPLPPKVSDQMDDTQKWAVAAAREALIDAGWPGWNVDPERVAVIIGNAMGGEKHYASVLRVQLPEFTRQLARSAAFSSLPASTRTAIMAETSQSFLSLSPDITEDTMPGELANITAGRIANLFNFRGPSFTTDAACASGLAGLSAAAEGLAAGQYDAAVAGGVDRNMGASTFVKFCKIGALSATGTRPFDAGADGFVMGEGAALFVLKRLADAERDGDRIYAVLLGVGGASDGKGKGITAPNPAGQRLAIARAWRNAGVDPGTVSCVEAHGTSTRVGDAAELESLGYVFPAGELAPGSIALGSVKSNIGHLKGAAGAAGLFKQVMALHEKVLPPSLNFREPNPNVDWASSAFRVNGELREWPEPPGGVRRAGVSAFGFGGTNFHAAVEEYIPGRYESGNPRRFAGADVKTAEPDPLASPTQEAQDQYPERGRLSAGPARHDSPGPGSVQDRARIAACARKPLRGALVVGGDSEPDVAAQLARIRDEAAAGRAPALAPPDPALAAAPVRVAIDYGAAAELADKAGKAVQALTGGAPELRKMLRSRGVFIGHGPAPKTAFLYTGQGSQYVNMLRELRDNEPIVAQTFAEADEIMTPLLGKPLTSYIFVDGDDPAAVARAEGQLLQTEITQPAVLAADLALTRMLAAYGIEPDLVMGHSLGEYGALVAAGALSFAAALEAVSARGRGMASLNVPDHGAMAAVMAPLADIERIVASVDGYVVVANINSTHQAVIGGATEAVERAIEAFTAAGYSAARIPVSHAFHTAIVAPVSEPLRQTLAGLPLRAPQLPVVANVDGEFYPASGPGLQDHMLDILARQVASPVQFVKGLGTLYEAGARVFVEVGPKRALAGFAEDVLGSAHDDVVALFTNHPKYGDVPSFNVALCGLYAAGLGYQARPAAAREQTSVRVPADAPVTSLTSPGAAMPEDRYAELGRLVADLIDRGRAILASATQPADPAQPASVAAVRPVTPPPAAPDGAEPTLSEAVVITGAALGLPGTERVFDDENVARILSGQQFIDVVPRQVRREMVDKHITRLVKSETGDPVFEAIESEGDVIKLAGRYGSFDLAAEFGVDADRDAALDQCTRLAIGVGVDALRDAGIPLVRHYHTTTLGTRLPDRWGLPADMRDDTGVIFASAFPGYESLATDLNHYHEDRARRHELGVLEDIRARMSAQDQAVAEVDRRTAELRHLLQAEPFTFDRRFLFRVLSMGHSQFAELIGARGPNTQVNAACASTSQALCVAEDWIRAGRCRRVVVISADDVASDTLLPWVGSGFLASGAAATDAVVEDAALPFDRRRHGMIIGSGAAALVVESAAAARERGIRPICEILAAVTANSAFHGTRLDVEHISQVMEQLICQAERRGVDRARIADQTMFVSHETYTPARGGSASAEISALRTAFGPAADSVVIANTKGFTGHAMGAGIEEVVAVKALETGIVPPVPNYREPDPELGLLNLSRGGAYPVKYALRLAAGFGSQVSMTLMHWIEPPDGLHQAPSELGFAYRIADERAWHSWLDKMTGRDDAQLEVVQRRLRVADDATRQPPVIMPAAQAAPAREAAAAVAAPSQPSAAGPVERTPEAQAPDPVTEAVLDVVAGLTGYPRDLLDLDLDLEADLGVDTVKQAEVFAAVRERFSIPRQDNLRLREFPTLTHVIGFVRDHVPAEPVAGEPVAAEPVPAEPVPAEPVATEPELVEPEPAEPVAGGMQTEAAPAPPLKTAPAFAGDPAAAQRLPRRIPVPVLRPPAQWCKPTAVTLGQSSRVIVMADEGGVGKALARRLGSLGVSALVIEPGCPADDLDSRLAGWLAEGPVQGLYWLAALDAEPALSELDLAGWRAALRRRVKNLYAVVRRLEQAGQLGPRGTFLVAGTRMGGYHGYDNDGATAPLGGAVTGFVKAYWRERPDALAKAVDFPETRKPAIRKPDTKQTGALADALIEETLCDPGAVEIGRADGRRWTVGLREVPFGDGSGGMTLGSQTVFAVTGAAGAIVSAIVADLAKASGGTFHLIDLTPEPDPADPDLIQFAADRDGLKKTIADRLAASGTRPTPVLIERELARCERLHSALIAIQAVHAAGGKAYYHAADLTEPGAVADVMAGIRDRHGRVDVLLHAAGLDISRAIADKEPREYDLVFDVKSDGLFNLLHAAGDMPLGAVVAFSSVAGRFGNAGQTDYAAANDLLCKIMSSFRATRPDTRAIAVDWTAWGGLGMATRGSIPTVMAMAGIEMLAPEAGIPWIGRELAAGPFSGEVVVGGQLGMLTAENDITGGLDPAVIDAGSAGPMIGAISGMGIYSGFSAQTTLDPAAQPFLHDHRIDGTPVLPGVMGIEAFAALAGLAVPGMRVAAVEQVDFIAPLKFYRDEPRTITVTAVIRPDGTELVADCTLSASRVLAGEQAPRVTTHFTGQVRLTSAAVEHTVEQARAEAPGAHEAAAVTQDDIYHVFFHGPAYQVVREAWHRGADAVARLARHMPAGNTPETGHTATEPRLAEACFQTAGLWEIGHDGHLALPAHADLVSMAHQPVPEAELFAVAHPAADGSFDCHVLDGDGDVILRVNGYRTFGLENPLPADLQQPIRDAMRT</sequence>
<dbReference type="InterPro" id="IPR014043">
    <property type="entry name" value="Acyl_transferase_dom"/>
</dbReference>
<evidence type="ECO:0000256" key="6">
    <source>
        <dbReference type="SAM" id="MobiDB-lite"/>
    </source>
</evidence>
<feature type="compositionally biased region" description="Basic and acidic residues" evidence="6">
    <location>
        <begin position="518"/>
        <end position="533"/>
    </location>
</feature>
<dbReference type="SMART" id="SM00827">
    <property type="entry name" value="PKS_AT"/>
    <property type="match status" value="1"/>
</dbReference>
<dbReference type="OrthoDB" id="9778690at2"/>
<dbReference type="InterPro" id="IPR036291">
    <property type="entry name" value="NAD(P)-bd_dom_sf"/>
</dbReference>
<evidence type="ECO:0000259" key="8">
    <source>
        <dbReference type="PROSITE" id="PS52019"/>
    </source>
</evidence>
<evidence type="ECO:0000256" key="2">
    <source>
        <dbReference type="ARBA" id="ARBA00022553"/>
    </source>
</evidence>
<proteinExistence type="predicted"/>
<feature type="compositionally biased region" description="Low complexity" evidence="6">
    <location>
        <begin position="1653"/>
        <end position="1664"/>
    </location>
</feature>
<feature type="region of interest" description="Disordered" evidence="6">
    <location>
        <begin position="1785"/>
        <end position="1810"/>
    </location>
</feature>
<dbReference type="Pfam" id="PF02801">
    <property type="entry name" value="Ketoacyl-synt_C"/>
    <property type="match status" value="2"/>
</dbReference>
<evidence type="ECO:0000256" key="3">
    <source>
        <dbReference type="ARBA" id="ARBA00022679"/>
    </source>
</evidence>
<dbReference type="InterPro" id="IPR016035">
    <property type="entry name" value="Acyl_Trfase/lysoPLipase"/>
</dbReference>
<gene>
    <name evidence="9" type="ORF">EAS64_00130</name>
</gene>
<dbReference type="PROSITE" id="PS00606">
    <property type="entry name" value="KS3_1"/>
    <property type="match status" value="2"/>
</dbReference>
<dbReference type="InterPro" id="IPR049551">
    <property type="entry name" value="PKS_DH_C"/>
</dbReference>
<feature type="region of interest" description="N-terminal hotdog fold" evidence="5">
    <location>
        <begin position="2364"/>
        <end position="2496"/>
    </location>
</feature>
<evidence type="ECO:0000259" key="7">
    <source>
        <dbReference type="PROSITE" id="PS52004"/>
    </source>
</evidence>
<feature type="domain" description="PKS/mFAS DH" evidence="8">
    <location>
        <begin position="2364"/>
        <end position="2650"/>
    </location>
</feature>
<dbReference type="InterPro" id="IPR020807">
    <property type="entry name" value="PKS_DH"/>
</dbReference>
<evidence type="ECO:0000256" key="1">
    <source>
        <dbReference type="ARBA" id="ARBA00022450"/>
    </source>
</evidence>
<dbReference type="SMART" id="SM00822">
    <property type="entry name" value="PKS_KR"/>
    <property type="match status" value="1"/>
</dbReference>
<dbReference type="InterPro" id="IPR050091">
    <property type="entry name" value="PKS_NRPS_Biosynth_Enz"/>
</dbReference>
<evidence type="ECO:0000313" key="10">
    <source>
        <dbReference type="Proteomes" id="UP000460272"/>
    </source>
</evidence>
<keyword evidence="3" id="KW-0808">Transferase</keyword>
<comment type="caution">
    <text evidence="5">Lacks conserved residue(s) required for the propagation of feature annotation.</text>
</comment>
<dbReference type="InterPro" id="IPR016039">
    <property type="entry name" value="Thiolase-like"/>
</dbReference>
<dbReference type="Pfam" id="PF14765">
    <property type="entry name" value="PS-DH"/>
    <property type="match status" value="1"/>
</dbReference>
<dbReference type="PROSITE" id="PS52004">
    <property type="entry name" value="KS3_2"/>
    <property type="match status" value="2"/>
</dbReference>
<dbReference type="InterPro" id="IPR016036">
    <property type="entry name" value="Malonyl_transacylase_ACP-bd"/>
</dbReference>
<keyword evidence="4" id="KW-0012">Acyltransferase</keyword>
<dbReference type="SMART" id="SM00825">
    <property type="entry name" value="PKS_KS"/>
    <property type="match status" value="1"/>
</dbReference>
<dbReference type="Gene3D" id="3.40.47.10">
    <property type="match status" value="3"/>
</dbReference>
<dbReference type="InterPro" id="IPR049552">
    <property type="entry name" value="PKS_DH_N"/>
</dbReference>
<dbReference type="SUPFAM" id="SSF53901">
    <property type="entry name" value="Thiolase-like"/>
    <property type="match status" value="2"/>
</dbReference>
<dbReference type="PANTHER" id="PTHR43775:SF51">
    <property type="entry name" value="INACTIVE PHENOLPHTHIOCEROL SYNTHESIS POLYKETIDE SYNTHASE TYPE I PKS1-RELATED"/>
    <property type="match status" value="1"/>
</dbReference>
<evidence type="ECO:0000256" key="5">
    <source>
        <dbReference type="PROSITE-ProRule" id="PRU01363"/>
    </source>
</evidence>
<dbReference type="SUPFAM" id="SSF47336">
    <property type="entry name" value="ACP-like"/>
    <property type="match status" value="1"/>
</dbReference>
<dbReference type="CDD" id="cd00833">
    <property type="entry name" value="PKS"/>
    <property type="match status" value="1"/>
</dbReference>
<keyword evidence="2" id="KW-0597">Phosphoprotein</keyword>
<dbReference type="SUPFAM" id="SSF52151">
    <property type="entry name" value="FabD/lysophospholipase-like"/>
    <property type="match status" value="1"/>
</dbReference>
<dbReference type="InterPro" id="IPR042104">
    <property type="entry name" value="PKS_dehydratase_sf"/>
</dbReference>
<feature type="region of interest" description="Disordered" evidence="6">
    <location>
        <begin position="1039"/>
        <end position="1068"/>
    </location>
</feature>
<feature type="region of interest" description="Disordered" evidence="6">
    <location>
        <begin position="492"/>
        <end position="541"/>
    </location>
</feature>
<dbReference type="InterPro" id="IPR014031">
    <property type="entry name" value="Ketoacyl_synth_C"/>
</dbReference>
<dbReference type="EMBL" id="RPFW01000001">
    <property type="protein sequence ID" value="TVZ05924.1"/>
    <property type="molecule type" value="Genomic_DNA"/>
</dbReference>
<organism evidence="9 10">
    <name type="scientific">Trebonia kvetii</name>
    <dbReference type="NCBI Taxonomy" id="2480626"/>
    <lineage>
        <taxon>Bacteria</taxon>
        <taxon>Bacillati</taxon>
        <taxon>Actinomycetota</taxon>
        <taxon>Actinomycetes</taxon>
        <taxon>Streptosporangiales</taxon>
        <taxon>Treboniaceae</taxon>
        <taxon>Trebonia</taxon>
    </lineage>
</organism>
<dbReference type="InterPro" id="IPR001227">
    <property type="entry name" value="Ac_transferase_dom_sf"/>
</dbReference>
<feature type="domain" description="Ketosynthase family 3 (KS3)" evidence="7">
    <location>
        <begin position="1072"/>
        <end position="1575"/>
    </location>
</feature>
<dbReference type="SMART" id="SM00826">
    <property type="entry name" value="PKS_DH"/>
    <property type="match status" value="1"/>
</dbReference>
<dbReference type="Pfam" id="PF21089">
    <property type="entry name" value="PKS_DH_N"/>
    <property type="match status" value="1"/>
</dbReference>
<feature type="domain" description="Ketosynthase family 3 (KS3)" evidence="7">
    <location>
        <begin position="16"/>
        <end position="480"/>
    </location>
</feature>
<dbReference type="Gene3D" id="3.40.50.720">
    <property type="entry name" value="NAD(P)-binding Rossmann-like Domain"/>
    <property type="match status" value="1"/>
</dbReference>
<dbReference type="GO" id="GO:0004315">
    <property type="term" value="F:3-oxoacyl-[acyl-carrier-protein] synthase activity"/>
    <property type="evidence" value="ECO:0007669"/>
    <property type="project" value="InterPro"/>
</dbReference>
<dbReference type="Pfam" id="PF00698">
    <property type="entry name" value="Acyl_transf_1"/>
    <property type="match status" value="1"/>
</dbReference>
<dbReference type="SUPFAM" id="SSF55048">
    <property type="entry name" value="Probable ACP-binding domain of malonyl-CoA ACP transacylase"/>
    <property type="match status" value="1"/>
</dbReference>
<dbReference type="RefSeq" id="WP_145850677.1">
    <property type="nucleotide sequence ID" value="NZ_RPFW01000001.1"/>
</dbReference>
<dbReference type="Gene3D" id="3.10.129.110">
    <property type="entry name" value="Polyketide synthase dehydratase"/>
    <property type="match status" value="1"/>
</dbReference>
<dbReference type="InterPro" id="IPR014030">
    <property type="entry name" value="Ketoacyl_synth_N"/>
</dbReference>
<dbReference type="Pfam" id="PF00109">
    <property type="entry name" value="ketoacyl-synt"/>
    <property type="match status" value="2"/>
</dbReference>
<reference evidence="9 10" key="1">
    <citation type="submission" date="2018-11" db="EMBL/GenBank/DDBJ databases">
        <title>Trebonia kvetii gen.nov., sp.nov., a novel acidophilic actinobacterium, and proposal of the new actinobacterial family Treboniaceae fam. nov.</title>
        <authorList>
            <person name="Rapoport D."/>
            <person name="Sagova-Mareckova M."/>
            <person name="Sedlacek I."/>
            <person name="Provaznik J."/>
            <person name="Kralova S."/>
            <person name="Pavlinic D."/>
            <person name="Benes V."/>
            <person name="Kopecky J."/>
        </authorList>
    </citation>
    <scope>NUCLEOTIDE SEQUENCE [LARGE SCALE GENOMIC DNA]</scope>
    <source>
        <strain evidence="9 10">15Tr583</strain>
    </source>
</reference>
<evidence type="ECO:0000256" key="4">
    <source>
        <dbReference type="ARBA" id="ARBA00023315"/>
    </source>
</evidence>
<dbReference type="GO" id="GO:0004312">
    <property type="term" value="F:fatty acid synthase activity"/>
    <property type="evidence" value="ECO:0007669"/>
    <property type="project" value="TreeGrafter"/>
</dbReference>
<feature type="region of interest" description="C-terminal hotdog fold" evidence="5">
    <location>
        <begin position="2510"/>
        <end position="2650"/>
    </location>
</feature>
<dbReference type="GO" id="GO:0006633">
    <property type="term" value="P:fatty acid biosynthetic process"/>
    <property type="evidence" value="ECO:0007669"/>
    <property type="project" value="InterPro"/>
</dbReference>
<dbReference type="Proteomes" id="UP000460272">
    <property type="component" value="Unassembled WGS sequence"/>
</dbReference>
<accession>A0A6P2C3G7</accession>
<evidence type="ECO:0000313" key="9">
    <source>
        <dbReference type="EMBL" id="TVZ05924.1"/>
    </source>
</evidence>
<dbReference type="InterPro" id="IPR013968">
    <property type="entry name" value="PKS_KR"/>
</dbReference>
<dbReference type="CDD" id="cd08953">
    <property type="entry name" value="KR_2_SDR_x"/>
    <property type="match status" value="1"/>
</dbReference>
<dbReference type="InterPro" id="IPR020841">
    <property type="entry name" value="PKS_Beta-ketoAc_synthase_dom"/>
</dbReference>
<dbReference type="InterPro" id="IPR057326">
    <property type="entry name" value="KR_dom"/>
</dbReference>
<protein>
    <submittedName>
        <fullName evidence="9">SDR family NAD(P)-dependent oxidoreductase</fullName>
    </submittedName>
</protein>
<keyword evidence="1" id="KW-0596">Phosphopantetheine</keyword>
<dbReference type="Gene3D" id="3.40.366.10">
    <property type="entry name" value="Malonyl-Coenzyme A Acyl Carrier Protein, domain 2"/>
    <property type="match status" value="1"/>
</dbReference>
<dbReference type="PROSITE" id="PS52019">
    <property type="entry name" value="PKS_MFAS_DH"/>
    <property type="match status" value="1"/>
</dbReference>
<name>A0A6P2C3G7_9ACTN</name>